<keyword evidence="8" id="KW-0843">Virulence</keyword>
<comment type="subcellular location">
    <subcellularLocation>
        <location evidence="2">Secreted</location>
    </subcellularLocation>
</comment>
<name>A0ABS4CZW6_9BACI</name>
<evidence type="ECO:0000256" key="4">
    <source>
        <dbReference type="ARBA" id="ARBA00022525"/>
    </source>
</evidence>
<dbReference type="EMBL" id="JAFDST010000004">
    <property type="protein sequence ID" value="MBP1082887.1"/>
    <property type="molecule type" value="Genomic_DNA"/>
</dbReference>
<accession>A0ABS4CZW6</accession>
<dbReference type="SUPFAM" id="SSF53187">
    <property type="entry name" value="Zn-dependent exopeptidases"/>
    <property type="match status" value="1"/>
</dbReference>
<gene>
    <name evidence="13" type="ORF">JOC74_003397</name>
</gene>
<organism evidence="13 14">
    <name type="scientific">Bacillus capparidis</name>
    <dbReference type="NCBI Taxonomy" id="1840411"/>
    <lineage>
        <taxon>Bacteria</taxon>
        <taxon>Bacillati</taxon>
        <taxon>Bacillota</taxon>
        <taxon>Bacilli</taxon>
        <taxon>Bacillales</taxon>
        <taxon>Bacillaceae</taxon>
        <taxon>Bacillus</taxon>
    </lineage>
</organism>
<reference evidence="13 14" key="1">
    <citation type="submission" date="2021-01" db="EMBL/GenBank/DDBJ databases">
        <title>Genomic Encyclopedia of Type Strains, Phase IV (KMG-IV): sequencing the most valuable type-strain genomes for metagenomic binning, comparative biology and taxonomic classification.</title>
        <authorList>
            <person name="Goeker M."/>
        </authorList>
    </citation>
    <scope>NUCLEOTIDE SEQUENCE [LARGE SCALE GENOMIC DNA]</scope>
    <source>
        <strain evidence="13 14">DSM 103394</strain>
    </source>
</reference>
<dbReference type="CDD" id="cd06242">
    <property type="entry name" value="M14-like"/>
    <property type="match status" value="1"/>
</dbReference>
<dbReference type="SMART" id="SM00631">
    <property type="entry name" value="Zn_pept"/>
    <property type="match status" value="1"/>
</dbReference>
<dbReference type="Proteomes" id="UP000674416">
    <property type="component" value="Unassembled WGS sequence"/>
</dbReference>
<keyword evidence="4" id="KW-0964">Secreted</keyword>
<dbReference type="RefSeq" id="WP_053605909.1">
    <property type="nucleotide sequence ID" value="NZ_JAFDST010000004.1"/>
</dbReference>
<feature type="chain" id="PRO_5046385684" evidence="11">
    <location>
        <begin position="28"/>
        <end position="546"/>
    </location>
</feature>
<keyword evidence="6 11" id="KW-0732">Signal</keyword>
<evidence type="ECO:0000256" key="9">
    <source>
        <dbReference type="ARBA" id="ARBA00023180"/>
    </source>
</evidence>
<evidence type="ECO:0000256" key="7">
    <source>
        <dbReference type="ARBA" id="ARBA00022801"/>
    </source>
</evidence>
<dbReference type="Gene3D" id="3.40.630.10">
    <property type="entry name" value="Zn peptidases"/>
    <property type="match status" value="1"/>
</dbReference>
<evidence type="ECO:0000256" key="2">
    <source>
        <dbReference type="ARBA" id="ARBA00004613"/>
    </source>
</evidence>
<evidence type="ECO:0000256" key="6">
    <source>
        <dbReference type="ARBA" id="ARBA00022729"/>
    </source>
</evidence>
<sequence>MKTKKIEFIAAASLLFSGIGISQTVQAETPYYGKNYSQPEQVLKLYPDPKETFQTPAFVKEGDEFTTQEEMIEYLHTIADKSPYVSIKNIGASLENRDIPALYFTKDKRIHSISNKPLVWLQAQIHGNEPASGESALAIAEKLAGDYGENILDKINVIIVPRINPDGSYAFNRRLASGLDGNRDHVKLDSAEVQAVHREFNRYSPEVVIDAHEYSIGENSFAEIGSEGALKYHDLLILSGKNLNIPEKIRSTSDDLYIHSVMEKLKDEGFSSDPYYTTSGSDENGAINIYEGGTEARIGRNAIGLQPALSFLVESRGIGIGRENFARRVGAQVTTHEEILNLTAEHADQIKKLVTYERFNLIAKGLNPNDQDDVVIKSEFADPKEDTLKLVDIAEGHVIDAPVQYYSATDAKATLTRKRPTAYLVLPGHEEVEEKLAVQGVKGYTLHKKMKLPVEAFQVTSKEQDGITEGRPVINIATELVNEQREFPKGTKIYFTSQQQNGLLSISLEPESIDSYVSTGFIPSEAGQTLPVYRFVLDRKALNINE</sequence>
<keyword evidence="14" id="KW-1185">Reference proteome</keyword>
<dbReference type="PROSITE" id="PS52035">
    <property type="entry name" value="PEPTIDASE_M14"/>
    <property type="match status" value="1"/>
</dbReference>
<dbReference type="Pfam" id="PF00246">
    <property type="entry name" value="Peptidase_M14"/>
    <property type="match status" value="1"/>
</dbReference>
<proteinExistence type="inferred from homology"/>
<evidence type="ECO:0000313" key="14">
    <source>
        <dbReference type="Proteomes" id="UP000674416"/>
    </source>
</evidence>
<evidence type="ECO:0000256" key="8">
    <source>
        <dbReference type="ARBA" id="ARBA00023026"/>
    </source>
</evidence>
<evidence type="ECO:0000256" key="1">
    <source>
        <dbReference type="ARBA" id="ARBA00001947"/>
    </source>
</evidence>
<evidence type="ECO:0000259" key="12">
    <source>
        <dbReference type="PROSITE" id="PS52035"/>
    </source>
</evidence>
<feature type="active site" description="Proton donor/acceptor" evidence="10">
    <location>
        <position position="314"/>
    </location>
</feature>
<keyword evidence="7" id="KW-0378">Hydrolase</keyword>
<evidence type="ECO:0000256" key="10">
    <source>
        <dbReference type="PROSITE-ProRule" id="PRU01379"/>
    </source>
</evidence>
<comment type="similarity">
    <text evidence="3 10">Belongs to the peptidase M14 family.</text>
</comment>
<evidence type="ECO:0000256" key="11">
    <source>
        <dbReference type="SAM" id="SignalP"/>
    </source>
</evidence>
<dbReference type="InterPro" id="IPR000834">
    <property type="entry name" value="Peptidase_M14"/>
</dbReference>
<keyword evidence="5" id="KW-0645">Protease</keyword>
<feature type="domain" description="Peptidase M14" evidence="12">
    <location>
        <begin position="64"/>
        <end position="357"/>
    </location>
</feature>
<feature type="signal peptide" evidence="11">
    <location>
        <begin position="1"/>
        <end position="27"/>
    </location>
</feature>
<evidence type="ECO:0000256" key="3">
    <source>
        <dbReference type="ARBA" id="ARBA00005988"/>
    </source>
</evidence>
<comment type="cofactor">
    <cofactor evidence="1">
        <name>Zn(2+)</name>
        <dbReference type="ChEBI" id="CHEBI:29105"/>
    </cofactor>
</comment>
<keyword evidence="9" id="KW-0325">Glycoprotein</keyword>
<dbReference type="PANTHER" id="PTHR11705">
    <property type="entry name" value="PROTEASE FAMILY M14 CARBOXYPEPTIDASE A,B"/>
    <property type="match status" value="1"/>
</dbReference>
<evidence type="ECO:0000313" key="13">
    <source>
        <dbReference type="EMBL" id="MBP1082887.1"/>
    </source>
</evidence>
<dbReference type="PANTHER" id="PTHR11705:SF83">
    <property type="entry name" value="INACTIVE METALLOCARBOXYPEPTIDASE ECM14"/>
    <property type="match status" value="1"/>
</dbReference>
<evidence type="ECO:0000256" key="5">
    <source>
        <dbReference type="ARBA" id="ARBA00022670"/>
    </source>
</evidence>
<comment type="caution">
    <text evidence="13">The sequence shown here is derived from an EMBL/GenBank/DDBJ whole genome shotgun (WGS) entry which is preliminary data.</text>
</comment>
<protein>
    <submittedName>
        <fullName evidence="13">Murein tripeptide amidase MpaA</fullName>
    </submittedName>
</protein>